<keyword evidence="4 8" id="KW-0223">Dioxygenase</keyword>
<comment type="caution">
    <text evidence="8">The sequence shown here is derived from an EMBL/GenBank/DDBJ whole genome shotgun (WGS) entry which is preliminary data.</text>
</comment>
<comment type="similarity">
    <text evidence="2">Belongs to the TfdA dioxygenase family.</text>
</comment>
<dbReference type="EC" id="1.14.11.-" evidence="8"/>
<evidence type="ECO:0000259" key="7">
    <source>
        <dbReference type="Pfam" id="PF02668"/>
    </source>
</evidence>
<dbReference type="InterPro" id="IPR003819">
    <property type="entry name" value="TauD/TfdA-like"/>
</dbReference>
<evidence type="ECO:0000256" key="2">
    <source>
        <dbReference type="ARBA" id="ARBA00005896"/>
    </source>
</evidence>
<dbReference type="PANTHER" id="PTHR43779:SF2">
    <property type="entry name" value="ALPHA-KETOGLUTARATE-DEPENDENT XANTHINE DIOXYGENASE XAN1"/>
    <property type="match status" value="1"/>
</dbReference>
<accession>A0ABV3G2R8</accession>
<keyword evidence="9" id="KW-1185">Reference proteome</keyword>
<dbReference type="GO" id="GO:0051213">
    <property type="term" value="F:dioxygenase activity"/>
    <property type="evidence" value="ECO:0007669"/>
    <property type="project" value="UniProtKB-KW"/>
</dbReference>
<evidence type="ECO:0000313" key="9">
    <source>
        <dbReference type="Proteomes" id="UP001551695"/>
    </source>
</evidence>
<evidence type="ECO:0000313" key="8">
    <source>
        <dbReference type="EMBL" id="MEV0711955.1"/>
    </source>
</evidence>
<gene>
    <name evidence="8" type="ORF">AB0I48_30790</name>
</gene>
<protein>
    <submittedName>
        <fullName evidence="8">TauD/TfdA family dioxygenase</fullName>
        <ecNumber evidence="8">1.14.11.-</ecNumber>
    </submittedName>
</protein>
<dbReference type="EMBL" id="JBFAKC010000018">
    <property type="protein sequence ID" value="MEV0711955.1"/>
    <property type="molecule type" value="Genomic_DNA"/>
</dbReference>
<sequence length="275" mass="30812">MSDITFEKLSDNVGIEVLDVDVDRLLNDDEIPAWCLDALDTYGVLLFRELNADDDAQVAFGRRLGELVKFPQYANPEVMEISFDPANPSAKYFGANDHWHLDGSLDEIPAKASIMSARVIAAVGGETEFASTYAAYDALTETEKRRFAELRVAHSMSGVQSRANPNPTPKQAADWARWPVREHPLVWNHENGRCSLVFGATAAHVVDMDLDEGKALLLDLEQRATAPDRVYRHTWTVGDMVMWDNRGLVHRACEFDRSEPRRMHRTTLAGEEAIG</sequence>
<keyword evidence="5 8" id="KW-0560">Oxidoreductase</keyword>
<comment type="cofactor">
    <cofactor evidence="1">
        <name>Fe(2+)</name>
        <dbReference type="ChEBI" id="CHEBI:29033"/>
    </cofactor>
</comment>
<dbReference type="SUPFAM" id="SSF51197">
    <property type="entry name" value="Clavaminate synthase-like"/>
    <property type="match status" value="1"/>
</dbReference>
<keyword evidence="3" id="KW-0479">Metal-binding</keyword>
<dbReference type="RefSeq" id="WP_355086872.1">
    <property type="nucleotide sequence ID" value="NZ_JBEXKW010000027.1"/>
</dbReference>
<dbReference type="Proteomes" id="UP001551695">
    <property type="component" value="Unassembled WGS sequence"/>
</dbReference>
<keyword evidence="6" id="KW-0408">Iron</keyword>
<evidence type="ECO:0000256" key="4">
    <source>
        <dbReference type="ARBA" id="ARBA00022964"/>
    </source>
</evidence>
<proteinExistence type="inferred from homology"/>
<feature type="domain" description="TauD/TfdA-like" evidence="7">
    <location>
        <begin position="6"/>
        <end position="267"/>
    </location>
</feature>
<evidence type="ECO:0000256" key="6">
    <source>
        <dbReference type="ARBA" id="ARBA00023004"/>
    </source>
</evidence>
<evidence type="ECO:0000256" key="5">
    <source>
        <dbReference type="ARBA" id="ARBA00023002"/>
    </source>
</evidence>
<dbReference type="InterPro" id="IPR042098">
    <property type="entry name" value="TauD-like_sf"/>
</dbReference>
<reference evidence="8 9" key="1">
    <citation type="submission" date="2024-06" db="EMBL/GenBank/DDBJ databases">
        <title>The Natural Products Discovery Center: Release of the First 8490 Sequenced Strains for Exploring Actinobacteria Biosynthetic Diversity.</title>
        <authorList>
            <person name="Kalkreuter E."/>
            <person name="Kautsar S.A."/>
            <person name="Yang D."/>
            <person name="Bader C.D."/>
            <person name="Teijaro C.N."/>
            <person name="Fluegel L."/>
            <person name="Davis C.M."/>
            <person name="Simpson J.R."/>
            <person name="Lauterbach L."/>
            <person name="Steele A.D."/>
            <person name="Gui C."/>
            <person name="Meng S."/>
            <person name="Li G."/>
            <person name="Viehrig K."/>
            <person name="Ye F."/>
            <person name="Su P."/>
            <person name="Kiefer A.F."/>
            <person name="Nichols A."/>
            <person name="Cepeda A.J."/>
            <person name="Yan W."/>
            <person name="Fan B."/>
            <person name="Jiang Y."/>
            <person name="Adhikari A."/>
            <person name="Zheng C.-J."/>
            <person name="Schuster L."/>
            <person name="Cowan T.M."/>
            <person name="Smanski M.J."/>
            <person name="Chevrette M.G."/>
            <person name="De Carvalho L.P.S."/>
            <person name="Shen B."/>
        </authorList>
    </citation>
    <scope>NUCLEOTIDE SEQUENCE [LARGE SCALE GENOMIC DNA]</scope>
    <source>
        <strain evidence="8 9">NPDC050403</strain>
    </source>
</reference>
<dbReference type="Pfam" id="PF02668">
    <property type="entry name" value="TauD"/>
    <property type="match status" value="1"/>
</dbReference>
<dbReference type="InterPro" id="IPR051178">
    <property type="entry name" value="TfdA_dioxygenase"/>
</dbReference>
<evidence type="ECO:0000256" key="1">
    <source>
        <dbReference type="ARBA" id="ARBA00001954"/>
    </source>
</evidence>
<name>A0ABV3G2R8_9NOCA</name>
<organism evidence="8 9">
    <name type="scientific">Nocardia aurea</name>
    <dbReference type="NCBI Taxonomy" id="2144174"/>
    <lineage>
        <taxon>Bacteria</taxon>
        <taxon>Bacillati</taxon>
        <taxon>Actinomycetota</taxon>
        <taxon>Actinomycetes</taxon>
        <taxon>Mycobacteriales</taxon>
        <taxon>Nocardiaceae</taxon>
        <taxon>Nocardia</taxon>
    </lineage>
</organism>
<dbReference type="Gene3D" id="3.60.130.10">
    <property type="entry name" value="Clavaminate synthase-like"/>
    <property type="match status" value="1"/>
</dbReference>
<dbReference type="PANTHER" id="PTHR43779">
    <property type="entry name" value="DIOXYGENASE RV0097-RELATED"/>
    <property type="match status" value="1"/>
</dbReference>
<evidence type="ECO:0000256" key="3">
    <source>
        <dbReference type="ARBA" id="ARBA00022723"/>
    </source>
</evidence>